<dbReference type="GO" id="GO:0004252">
    <property type="term" value="F:serine-type endopeptidase activity"/>
    <property type="evidence" value="ECO:0007669"/>
    <property type="project" value="InterPro"/>
</dbReference>
<evidence type="ECO:0000313" key="9">
    <source>
        <dbReference type="Proteomes" id="UP000503018"/>
    </source>
</evidence>
<keyword evidence="3" id="KW-0732">Signal</keyword>
<dbReference type="PRINTS" id="PR00839">
    <property type="entry name" value="V8PROTEASE"/>
</dbReference>
<dbReference type="InterPro" id="IPR009003">
    <property type="entry name" value="Peptidase_S1_PA"/>
</dbReference>
<keyword evidence="9" id="KW-1185">Reference proteome</keyword>
<evidence type="ECO:0000256" key="6">
    <source>
        <dbReference type="RuleBase" id="RU004296"/>
    </source>
</evidence>
<reference evidence="8 9" key="1">
    <citation type="submission" date="2020-01" db="EMBL/GenBank/DDBJ databases">
        <title>Sphingomonas sp. strain CSW-10.</title>
        <authorList>
            <person name="Chen W.-M."/>
        </authorList>
    </citation>
    <scope>NUCLEOTIDE SEQUENCE [LARGE SCALE GENOMIC DNA]</scope>
    <source>
        <strain evidence="8 9">CSW-10</strain>
    </source>
</reference>
<evidence type="ECO:0000256" key="1">
    <source>
        <dbReference type="ARBA" id="ARBA00008764"/>
    </source>
</evidence>
<sequence>MNRLWAGAAMALTAAGCTGPSLVTPAGRPVEQQPVAAAGPNDPYANVCHLQTERVGLGGDGGSGSAVLYRGRYLITAAHNVSSPIYNRVTRIEVRCGRRIIGDSAPDFILTGREWATANGYRWRRYSHDLGVIRLPRELPTSTPVELASDVPPAGAVVELAGYPGAGIADTRTMYAATGPVVADSRRGRLSYFIRTTTGNSGGPVWQRDGSRLRLVGIHVVGYRSAGAGARRVDDWFVRQVNAMIRELDARASRSRGERR</sequence>
<dbReference type="EC" id="3.4.21.-" evidence="6"/>
<gene>
    <name evidence="8" type="ORF">GV829_05495</name>
</gene>
<dbReference type="RefSeq" id="WP_169944678.1">
    <property type="nucleotide sequence ID" value="NZ_CP053015.1"/>
</dbReference>
<dbReference type="Gene3D" id="2.40.10.10">
    <property type="entry name" value="Trypsin-like serine proteases"/>
    <property type="match status" value="2"/>
</dbReference>
<name>A0A6M4ASE5_9SPHN</name>
<dbReference type="GO" id="GO:0006508">
    <property type="term" value="P:proteolysis"/>
    <property type="evidence" value="ECO:0007669"/>
    <property type="project" value="UniProtKB-KW"/>
</dbReference>
<proteinExistence type="inferred from homology"/>
<dbReference type="PROSITE" id="PS51257">
    <property type="entry name" value="PROKAR_LIPOPROTEIN"/>
    <property type="match status" value="1"/>
</dbReference>
<evidence type="ECO:0000256" key="5">
    <source>
        <dbReference type="ARBA" id="ARBA00022825"/>
    </source>
</evidence>
<feature type="domain" description="Peptidase S1" evidence="7">
    <location>
        <begin position="65"/>
        <end position="228"/>
    </location>
</feature>
<organism evidence="8 9">
    <name type="scientific">Sphingomonas lacunae</name>
    <dbReference type="NCBI Taxonomy" id="2698828"/>
    <lineage>
        <taxon>Bacteria</taxon>
        <taxon>Pseudomonadati</taxon>
        <taxon>Pseudomonadota</taxon>
        <taxon>Alphaproteobacteria</taxon>
        <taxon>Sphingomonadales</taxon>
        <taxon>Sphingomonadaceae</taxon>
        <taxon>Sphingomonas</taxon>
    </lineage>
</organism>
<dbReference type="Proteomes" id="UP000503018">
    <property type="component" value="Chromosome"/>
</dbReference>
<dbReference type="AlphaFoldDB" id="A0A6M4ASE5"/>
<accession>A0A6M4ASE5</accession>
<evidence type="ECO:0000256" key="3">
    <source>
        <dbReference type="ARBA" id="ARBA00022729"/>
    </source>
</evidence>
<evidence type="ECO:0000256" key="2">
    <source>
        <dbReference type="ARBA" id="ARBA00022670"/>
    </source>
</evidence>
<dbReference type="KEGG" id="slan:GV829_05495"/>
<keyword evidence="5 6" id="KW-0720">Serine protease</keyword>
<evidence type="ECO:0000259" key="7">
    <source>
        <dbReference type="Pfam" id="PF00089"/>
    </source>
</evidence>
<evidence type="ECO:0000313" key="8">
    <source>
        <dbReference type="EMBL" id="QJQ31974.1"/>
    </source>
</evidence>
<keyword evidence="2 6" id="KW-0645">Protease</keyword>
<dbReference type="SUPFAM" id="SSF50494">
    <property type="entry name" value="Trypsin-like serine proteases"/>
    <property type="match status" value="1"/>
</dbReference>
<dbReference type="Pfam" id="PF00089">
    <property type="entry name" value="Trypsin"/>
    <property type="match status" value="1"/>
</dbReference>
<protein>
    <recommendedName>
        <fullName evidence="6">Serine protease</fullName>
        <ecNumber evidence="6">3.4.21.-</ecNumber>
    </recommendedName>
</protein>
<keyword evidence="4 6" id="KW-0378">Hydrolase</keyword>
<comment type="similarity">
    <text evidence="1 6">Belongs to the peptidase S1B family.</text>
</comment>
<dbReference type="InterPro" id="IPR008256">
    <property type="entry name" value="Peptidase_S1B"/>
</dbReference>
<dbReference type="EMBL" id="CP053015">
    <property type="protein sequence ID" value="QJQ31974.1"/>
    <property type="molecule type" value="Genomic_DNA"/>
</dbReference>
<dbReference type="InterPro" id="IPR001254">
    <property type="entry name" value="Trypsin_dom"/>
</dbReference>
<dbReference type="InterPro" id="IPR043504">
    <property type="entry name" value="Peptidase_S1_PA_chymotrypsin"/>
</dbReference>
<evidence type="ECO:0000256" key="4">
    <source>
        <dbReference type="ARBA" id="ARBA00022801"/>
    </source>
</evidence>